<keyword evidence="1" id="KW-0472">Membrane</keyword>
<sequence length="329" mass="36281">MKQDSEASVLFSEVKKFRRLAKHTAIIAVGSRKALQVIDKKHGPVVFRPPWHERLAFWKRTDNFAPVQFTTVGNLPDTIESFEHSCKKGGFRNMLILVAESISRITVNVGPEIEKLCIARTPHSRLPLFVSSSSTLADVALQEYHGQVPGGREVICGKGVRLEVDPAGSLAWRFDPSSVRGVRGRDIQDSLCEMENSGNNPIGWKNWKLPVSCLISLLGDGFGGSAKVTVTPKGFCLTYKTLSISPNWVSGFGTALAASGVNLPLAGAILLAVYFIPWDSFFQWLGNTLWTLWSWLVDFCSKLVILAANFLDIQRGSKPTHRSRRLAAS</sequence>
<reference evidence="2" key="1">
    <citation type="submission" date="2021-10" db="EMBL/GenBank/DDBJ databases">
        <authorList>
            <person name="Piombo E."/>
        </authorList>
    </citation>
    <scope>NUCLEOTIDE SEQUENCE</scope>
</reference>
<evidence type="ECO:0000256" key="1">
    <source>
        <dbReference type="SAM" id="Phobius"/>
    </source>
</evidence>
<gene>
    <name evidence="2" type="ORF">CRHIZ90672A_00012408</name>
</gene>
<keyword evidence="1" id="KW-1133">Transmembrane helix</keyword>
<accession>A0A9N9VCH3</accession>
<dbReference type="Proteomes" id="UP000696573">
    <property type="component" value="Unassembled WGS sequence"/>
</dbReference>
<comment type="caution">
    <text evidence="2">The sequence shown here is derived from an EMBL/GenBank/DDBJ whole genome shotgun (WGS) entry which is preliminary data.</text>
</comment>
<organism evidence="2 3">
    <name type="scientific">Clonostachys rhizophaga</name>
    <dbReference type="NCBI Taxonomy" id="160324"/>
    <lineage>
        <taxon>Eukaryota</taxon>
        <taxon>Fungi</taxon>
        <taxon>Dikarya</taxon>
        <taxon>Ascomycota</taxon>
        <taxon>Pezizomycotina</taxon>
        <taxon>Sordariomycetes</taxon>
        <taxon>Hypocreomycetidae</taxon>
        <taxon>Hypocreales</taxon>
        <taxon>Bionectriaceae</taxon>
        <taxon>Clonostachys</taxon>
    </lineage>
</organism>
<evidence type="ECO:0000313" key="3">
    <source>
        <dbReference type="Proteomes" id="UP000696573"/>
    </source>
</evidence>
<dbReference type="AlphaFoldDB" id="A0A9N9VCH3"/>
<feature type="transmembrane region" description="Helical" evidence="1">
    <location>
        <begin position="288"/>
        <end position="311"/>
    </location>
</feature>
<proteinExistence type="predicted"/>
<dbReference type="EMBL" id="CABFNQ020000553">
    <property type="protein sequence ID" value="CAH0019256.1"/>
    <property type="molecule type" value="Genomic_DNA"/>
</dbReference>
<keyword evidence="3" id="KW-1185">Reference proteome</keyword>
<protein>
    <submittedName>
        <fullName evidence="2">Uncharacterized protein</fullName>
    </submittedName>
</protein>
<feature type="transmembrane region" description="Helical" evidence="1">
    <location>
        <begin position="248"/>
        <end position="276"/>
    </location>
</feature>
<dbReference type="OrthoDB" id="5118341at2759"/>
<keyword evidence="1" id="KW-0812">Transmembrane</keyword>
<name>A0A9N9VCH3_9HYPO</name>
<evidence type="ECO:0000313" key="2">
    <source>
        <dbReference type="EMBL" id="CAH0019256.1"/>
    </source>
</evidence>